<dbReference type="EMBL" id="LT629779">
    <property type="protein sequence ID" value="SDS67393.1"/>
    <property type="molecule type" value="Genomic_DNA"/>
</dbReference>
<dbReference type="PANTHER" id="PTHR36503:SF1">
    <property type="entry name" value="BLR2520 PROTEIN"/>
    <property type="match status" value="1"/>
</dbReference>
<evidence type="ECO:0000313" key="3">
    <source>
        <dbReference type="Proteomes" id="UP000198751"/>
    </source>
</evidence>
<dbReference type="OrthoDB" id="9792323at2"/>
<dbReference type="Proteomes" id="UP000198751">
    <property type="component" value="Chromosome I"/>
</dbReference>
<protein>
    <recommendedName>
        <fullName evidence="1">VOC domain-containing protein</fullName>
    </recommendedName>
</protein>
<dbReference type="AlphaFoldDB" id="A0A1H1U4W6"/>
<organism evidence="2 3">
    <name type="scientific">Pseudarthrobacter equi</name>
    <dbReference type="NCBI Taxonomy" id="728066"/>
    <lineage>
        <taxon>Bacteria</taxon>
        <taxon>Bacillati</taxon>
        <taxon>Actinomycetota</taxon>
        <taxon>Actinomycetes</taxon>
        <taxon>Micrococcales</taxon>
        <taxon>Micrococcaceae</taxon>
        <taxon>Pseudarthrobacter</taxon>
    </lineage>
</organism>
<dbReference type="InterPro" id="IPR029068">
    <property type="entry name" value="Glyas_Bleomycin-R_OHBP_Dase"/>
</dbReference>
<dbReference type="InterPro" id="IPR037523">
    <property type="entry name" value="VOC_core"/>
</dbReference>
<accession>A0A1H1U4W6</accession>
<name>A0A1H1U4W6_9MICC</name>
<dbReference type="Gene3D" id="3.10.180.10">
    <property type="entry name" value="2,3-Dihydroxybiphenyl 1,2-Dioxygenase, domain 1"/>
    <property type="match status" value="1"/>
</dbReference>
<sequence>MQLGGFSVGLAVQDLAASMEFYRKLGFTQYAGDPDQNWVIMKNGDTNIGLFKGMLEKNVLIFNPGWDQDAKPTEPFTDVRELQEQLRAQGVPFAAEADVQTTGPASAILIDPDGNPVYLDQHV</sequence>
<dbReference type="PANTHER" id="PTHR36503">
    <property type="entry name" value="BLR2520 PROTEIN"/>
    <property type="match status" value="1"/>
</dbReference>
<evidence type="ECO:0000259" key="1">
    <source>
        <dbReference type="PROSITE" id="PS51819"/>
    </source>
</evidence>
<keyword evidence="3" id="KW-1185">Reference proteome</keyword>
<proteinExistence type="predicted"/>
<gene>
    <name evidence="2" type="ORF">SAMN04489743_0583</name>
</gene>
<dbReference type="RefSeq" id="WP_091717410.1">
    <property type="nucleotide sequence ID" value="NZ_CAUQLD010000001.1"/>
</dbReference>
<feature type="domain" description="VOC" evidence="1">
    <location>
        <begin position="4"/>
        <end position="122"/>
    </location>
</feature>
<dbReference type="PROSITE" id="PS51819">
    <property type="entry name" value="VOC"/>
    <property type="match status" value="1"/>
</dbReference>
<evidence type="ECO:0000313" key="2">
    <source>
        <dbReference type="EMBL" id="SDS67393.1"/>
    </source>
</evidence>
<dbReference type="SUPFAM" id="SSF54593">
    <property type="entry name" value="Glyoxalase/Bleomycin resistance protein/Dihydroxybiphenyl dioxygenase"/>
    <property type="match status" value="1"/>
</dbReference>
<reference evidence="3" key="1">
    <citation type="submission" date="2016-10" db="EMBL/GenBank/DDBJ databases">
        <authorList>
            <person name="Varghese N."/>
            <person name="Submissions S."/>
        </authorList>
    </citation>
    <scope>NUCLEOTIDE SEQUENCE [LARGE SCALE GENOMIC DNA]</scope>
    <source>
        <strain evidence="3">IMMIB L-1606</strain>
    </source>
</reference>